<evidence type="ECO:0000259" key="3">
    <source>
        <dbReference type="PROSITE" id="PS50887"/>
    </source>
</evidence>
<feature type="transmembrane region" description="Helical" evidence="2">
    <location>
        <begin position="188"/>
        <end position="209"/>
    </location>
</feature>
<dbReference type="SMART" id="SM00267">
    <property type="entry name" value="GGDEF"/>
    <property type="match status" value="1"/>
</dbReference>
<dbReference type="InterPro" id="IPR050469">
    <property type="entry name" value="Diguanylate_Cyclase"/>
</dbReference>
<dbReference type="PROSITE" id="PS50887">
    <property type="entry name" value="GGDEF"/>
    <property type="match status" value="1"/>
</dbReference>
<dbReference type="GO" id="GO:0043709">
    <property type="term" value="P:cell adhesion involved in single-species biofilm formation"/>
    <property type="evidence" value="ECO:0007669"/>
    <property type="project" value="TreeGrafter"/>
</dbReference>
<feature type="domain" description="GGDEF" evidence="3">
    <location>
        <begin position="250"/>
        <end position="383"/>
    </location>
</feature>
<feature type="region of interest" description="Disordered" evidence="1">
    <location>
        <begin position="1"/>
        <end position="23"/>
    </location>
</feature>
<dbReference type="InterPro" id="IPR043128">
    <property type="entry name" value="Rev_trsase/Diguanyl_cyclase"/>
</dbReference>
<keyword evidence="5" id="KW-1185">Reference proteome</keyword>
<sequence>MFVDQNRSAGADNLGEEPHPARTAAYDDPLHVLDQIEISERLPRYGIAGLTLVVGLVGLIATTAPDGAAGSPARVAAIVFLSASTVPVAVVMARVHLGSIWWSEQPSLRSVNIAFVVYADLGLTAAFATFQNPVMGLHGTALFAVVSGYVAHFLRARPMLWHVVFTTAIIIGLGVRSALSGNLALPSVLYATMVSLAAANGTVVLLTIFSSESKKALRLQIESANTDPLTGVLNRRGFHYIATVGVPQGKPFTVAVVDIDNYKDVNDRYGHAVGDAVLTQVASMLVEVVGDNGVVGRLGGDEFAIAGALDKAAAIGLANRIRRLRFDVITERRITVSVGAVVYEGHTHPTGDETFVDTAIRAADRALFEAKNAGRDTYRVISGSSS</sequence>
<keyword evidence="2" id="KW-0812">Transmembrane</keyword>
<dbReference type="GO" id="GO:1902201">
    <property type="term" value="P:negative regulation of bacterial-type flagellum-dependent cell motility"/>
    <property type="evidence" value="ECO:0007669"/>
    <property type="project" value="TreeGrafter"/>
</dbReference>
<dbReference type="Proteomes" id="UP000475545">
    <property type="component" value="Unassembled WGS sequence"/>
</dbReference>
<dbReference type="PANTHER" id="PTHR45138">
    <property type="entry name" value="REGULATORY COMPONENTS OF SENSORY TRANSDUCTION SYSTEM"/>
    <property type="match status" value="1"/>
</dbReference>
<comment type="caution">
    <text evidence="4">The sequence shown here is derived from an EMBL/GenBank/DDBJ whole genome shotgun (WGS) entry which is preliminary data.</text>
</comment>
<dbReference type="NCBIfam" id="TIGR00254">
    <property type="entry name" value="GGDEF"/>
    <property type="match status" value="1"/>
</dbReference>
<evidence type="ECO:0000256" key="2">
    <source>
        <dbReference type="SAM" id="Phobius"/>
    </source>
</evidence>
<keyword evidence="2" id="KW-0472">Membrane</keyword>
<dbReference type="GO" id="GO:0005886">
    <property type="term" value="C:plasma membrane"/>
    <property type="evidence" value="ECO:0007669"/>
    <property type="project" value="TreeGrafter"/>
</dbReference>
<dbReference type="AlphaFoldDB" id="A0A6L7GVG6"/>
<feature type="transmembrane region" description="Helical" evidence="2">
    <location>
        <begin position="76"/>
        <end position="97"/>
    </location>
</feature>
<dbReference type="InterPro" id="IPR029787">
    <property type="entry name" value="Nucleotide_cyclase"/>
</dbReference>
<dbReference type="EMBL" id="WMBR01000006">
    <property type="protein sequence ID" value="MXP23563.1"/>
    <property type="molecule type" value="Genomic_DNA"/>
</dbReference>
<dbReference type="CDD" id="cd01949">
    <property type="entry name" value="GGDEF"/>
    <property type="match status" value="1"/>
</dbReference>
<dbReference type="RefSeq" id="WP_160903763.1">
    <property type="nucleotide sequence ID" value="NZ_CP102850.1"/>
</dbReference>
<name>A0A6L7GVG6_9ACTN</name>
<feature type="transmembrane region" description="Helical" evidence="2">
    <location>
        <begin position="159"/>
        <end position="176"/>
    </location>
</feature>
<feature type="transmembrane region" description="Helical" evidence="2">
    <location>
        <begin position="109"/>
        <end position="128"/>
    </location>
</feature>
<dbReference type="SUPFAM" id="SSF55073">
    <property type="entry name" value="Nucleotide cyclase"/>
    <property type="match status" value="1"/>
</dbReference>
<dbReference type="PANTHER" id="PTHR45138:SF9">
    <property type="entry name" value="DIGUANYLATE CYCLASE DGCM-RELATED"/>
    <property type="match status" value="1"/>
</dbReference>
<feature type="transmembrane region" description="Helical" evidence="2">
    <location>
        <begin position="45"/>
        <end position="64"/>
    </location>
</feature>
<dbReference type="Gene3D" id="3.30.70.270">
    <property type="match status" value="1"/>
</dbReference>
<keyword evidence="2" id="KW-1133">Transmembrane helix</keyword>
<reference evidence="4 5" key="1">
    <citation type="submission" date="2019-11" db="EMBL/GenBank/DDBJ databases">
        <title>Gordonia sp. nov., a novel actinobacterium isolated from mangrove soil in Hainan.</title>
        <authorList>
            <person name="Huang X."/>
            <person name="Xie Y."/>
            <person name="Chu X."/>
            <person name="Xiao K."/>
        </authorList>
    </citation>
    <scope>NUCLEOTIDE SEQUENCE [LARGE SCALE GENOMIC DNA]</scope>
    <source>
        <strain evidence="4 5">HNM0687</strain>
    </source>
</reference>
<accession>A0A6L7GVG6</accession>
<proteinExistence type="predicted"/>
<gene>
    <name evidence="4" type="ORF">GIY30_19675</name>
</gene>
<evidence type="ECO:0000313" key="5">
    <source>
        <dbReference type="Proteomes" id="UP000475545"/>
    </source>
</evidence>
<protein>
    <submittedName>
        <fullName evidence="4">Diguanylate cyclase</fullName>
    </submittedName>
</protein>
<evidence type="ECO:0000256" key="1">
    <source>
        <dbReference type="SAM" id="MobiDB-lite"/>
    </source>
</evidence>
<dbReference type="Pfam" id="PF00990">
    <property type="entry name" value="GGDEF"/>
    <property type="match status" value="1"/>
</dbReference>
<dbReference type="GO" id="GO:0052621">
    <property type="term" value="F:diguanylate cyclase activity"/>
    <property type="evidence" value="ECO:0007669"/>
    <property type="project" value="TreeGrafter"/>
</dbReference>
<organism evidence="4 5">
    <name type="scientific">Gordonia mangrovi</name>
    <dbReference type="NCBI Taxonomy" id="2665643"/>
    <lineage>
        <taxon>Bacteria</taxon>
        <taxon>Bacillati</taxon>
        <taxon>Actinomycetota</taxon>
        <taxon>Actinomycetes</taxon>
        <taxon>Mycobacteriales</taxon>
        <taxon>Gordoniaceae</taxon>
        <taxon>Gordonia</taxon>
    </lineage>
</organism>
<feature type="transmembrane region" description="Helical" evidence="2">
    <location>
        <begin position="134"/>
        <end position="152"/>
    </location>
</feature>
<evidence type="ECO:0000313" key="4">
    <source>
        <dbReference type="EMBL" id="MXP23563.1"/>
    </source>
</evidence>
<dbReference type="InterPro" id="IPR000160">
    <property type="entry name" value="GGDEF_dom"/>
</dbReference>